<accession>A0A2P2QFP2</accession>
<organism evidence="1">
    <name type="scientific">Rhizophora mucronata</name>
    <name type="common">Asiatic mangrove</name>
    <dbReference type="NCBI Taxonomy" id="61149"/>
    <lineage>
        <taxon>Eukaryota</taxon>
        <taxon>Viridiplantae</taxon>
        <taxon>Streptophyta</taxon>
        <taxon>Embryophyta</taxon>
        <taxon>Tracheophyta</taxon>
        <taxon>Spermatophyta</taxon>
        <taxon>Magnoliopsida</taxon>
        <taxon>eudicotyledons</taxon>
        <taxon>Gunneridae</taxon>
        <taxon>Pentapetalae</taxon>
        <taxon>rosids</taxon>
        <taxon>fabids</taxon>
        <taxon>Malpighiales</taxon>
        <taxon>Rhizophoraceae</taxon>
        <taxon>Rhizophora</taxon>
    </lineage>
</organism>
<sequence>MWICCPFRGLGPGI</sequence>
<dbReference type="EMBL" id="GGEC01085327">
    <property type="protein sequence ID" value="MBX65811.1"/>
    <property type="molecule type" value="Transcribed_RNA"/>
</dbReference>
<reference evidence="1" key="1">
    <citation type="submission" date="2018-02" db="EMBL/GenBank/DDBJ databases">
        <title>Rhizophora mucronata_Transcriptome.</title>
        <authorList>
            <person name="Meera S.P."/>
            <person name="Sreeshan A."/>
            <person name="Augustine A."/>
        </authorList>
    </citation>
    <scope>NUCLEOTIDE SEQUENCE</scope>
    <source>
        <tissue evidence="1">Leaf</tissue>
    </source>
</reference>
<proteinExistence type="predicted"/>
<protein>
    <submittedName>
        <fullName evidence="1">Uncharacterized protein</fullName>
    </submittedName>
</protein>
<evidence type="ECO:0000313" key="1">
    <source>
        <dbReference type="EMBL" id="MBX65811.1"/>
    </source>
</evidence>
<name>A0A2P2QFP2_RHIMU</name>